<proteinExistence type="predicted"/>
<dbReference type="EMBL" id="RXOC01000002">
    <property type="protein sequence ID" value="RXF71778.1"/>
    <property type="molecule type" value="Genomic_DNA"/>
</dbReference>
<dbReference type="InterPro" id="IPR002931">
    <property type="entry name" value="Transglutaminase-like"/>
</dbReference>
<reference evidence="6 7" key="1">
    <citation type="submission" date="2018-12" db="EMBL/GenBank/DDBJ databases">
        <title>The Draft Genome Sequence of the Soil Bacterium Pedobacter tournemirensis R1.</title>
        <authorList>
            <person name="He J."/>
        </authorList>
    </citation>
    <scope>NUCLEOTIDE SEQUENCE [LARGE SCALE GENOMIC DNA]</scope>
    <source>
        <strain evidence="6 7">R1</strain>
    </source>
</reference>
<name>A0A4Q0MEC4_9SPHI</name>
<dbReference type="Pfam" id="PF01841">
    <property type="entry name" value="Transglut_core"/>
    <property type="match status" value="1"/>
</dbReference>
<evidence type="ECO:0000313" key="7">
    <source>
        <dbReference type="Proteomes" id="UP000290848"/>
    </source>
</evidence>
<evidence type="ECO:0000313" key="6">
    <source>
        <dbReference type="EMBL" id="RXF71778.1"/>
    </source>
</evidence>
<evidence type="ECO:0000256" key="1">
    <source>
        <dbReference type="ARBA" id="ARBA00022737"/>
    </source>
</evidence>
<dbReference type="InterPro" id="IPR051012">
    <property type="entry name" value="CellSynth/LPSAsmb/PSIAsmb"/>
</dbReference>
<comment type="caution">
    <text evidence="6">The sequence shown here is derived from an EMBL/GenBank/DDBJ whole genome shotgun (WGS) entry which is preliminary data.</text>
</comment>
<dbReference type="Gene3D" id="2.60.120.1130">
    <property type="match status" value="1"/>
</dbReference>
<dbReference type="SUPFAM" id="SSF48452">
    <property type="entry name" value="TPR-like"/>
    <property type="match status" value="1"/>
</dbReference>
<dbReference type="PROSITE" id="PS50005">
    <property type="entry name" value="TPR"/>
    <property type="match status" value="2"/>
</dbReference>
<feature type="chain" id="PRO_5020650538" evidence="4">
    <location>
        <begin position="22"/>
        <end position="1249"/>
    </location>
</feature>
<dbReference type="RefSeq" id="WP_128768026.1">
    <property type="nucleotide sequence ID" value="NZ_RXOC01000002.1"/>
</dbReference>
<evidence type="ECO:0000259" key="5">
    <source>
        <dbReference type="Pfam" id="PF01841"/>
    </source>
</evidence>
<evidence type="ECO:0000256" key="3">
    <source>
        <dbReference type="PROSITE-ProRule" id="PRU00339"/>
    </source>
</evidence>
<evidence type="ECO:0000256" key="2">
    <source>
        <dbReference type="ARBA" id="ARBA00022803"/>
    </source>
</evidence>
<dbReference type="PANTHER" id="PTHR45586:SF1">
    <property type="entry name" value="LIPOPOLYSACCHARIDE ASSEMBLY PROTEIN B"/>
    <property type="match status" value="1"/>
</dbReference>
<feature type="repeat" description="TPR" evidence="3">
    <location>
        <begin position="596"/>
        <end position="629"/>
    </location>
</feature>
<keyword evidence="1" id="KW-0677">Repeat</keyword>
<organism evidence="6 7">
    <name type="scientific">Arcticibacter tournemirensis</name>
    <dbReference type="NCBI Taxonomy" id="699437"/>
    <lineage>
        <taxon>Bacteria</taxon>
        <taxon>Pseudomonadati</taxon>
        <taxon>Bacteroidota</taxon>
        <taxon>Sphingobacteriia</taxon>
        <taxon>Sphingobacteriales</taxon>
        <taxon>Sphingobacteriaceae</taxon>
        <taxon>Arcticibacter</taxon>
    </lineage>
</organism>
<dbReference type="PANTHER" id="PTHR45586">
    <property type="entry name" value="TPR REPEAT-CONTAINING PROTEIN PA4667"/>
    <property type="match status" value="1"/>
</dbReference>
<dbReference type="Gene3D" id="1.25.40.10">
    <property type="entry name" value="Tetratricopeptide repeat domain"/>
    <property type="match status" value="2"/>
</dbReference>
<keyword evidence="2 3" id="KW-0802">TPR repeat</keyword>
<evidence type="ECO:0000256" key="4">
    <source>
        <dbReference type="SAM" id="SignalP"/>
    </source>
</evidence>
<dbReference type="InterPro" id="IPR011990">
    <property type="entry name" value="TPR-like_helical_dom_sf"/>
</dbReference>
<feature type="domain" description="Transglutaminase-like" evidence="5">
    <location>
        <begin position="891"/>
        <end position="966"/>
    </location>
</feature>
<dbReference type="Gene3D" id="3.10.620.30">
    <property type="match status" value="1"/>
</dbReference>
<dbReference type="SUPFAM" id="SSF54001">
    <property type="entry name" value="Cysteine proteinases"/>
    <property type="match status" value="1"/>
</dbReference>
<dbReference type="InterPro" id="IPR038765">
    <property type="entry name" value="Papain-like_cys_pep_sf"/>
</dbReference>
<dbReference type="SMART" id="SM00028">
    <property type="entry name" value="TPR"/>
    <property type="match status" value="2"/>
</dbReference>
<protein>
    <submittedName>
        <fullName evidence="6">Tetratricopeptide repeat protein</fullName>
    </submittedName>
</protein>
<feature type="repeat" description="TPR" evidence="3">
    <location>
        <begin position="562"/>
        <end position="595"/>
    </location>
</feature>
<dbReference type="Gene3D" id="2.60.40.3140">
    <property type="match status" value="1"/>
</dbReference>
<feature type="signal peptide" evidence="4">
    <location>
        <begin position="1"/>
        <end position="21"/>
    </location>
</feature>
<dbReference type="AlphaFoldDB" id="A0A4Q0MEC4"/>
<dbReference type="InterPro" id="IPR019734">
    <property type="entry name" value="TPR_rpt"/>
</dbReference>
<dbReference type="Proteomes" id="UP000290848">
    <property type="component" value="Unassembled WGS sequence"/>
</dbReference>
<sequence>MKSFIAYLSLLLIVITGTVNAQNHLAEGWKSFLANDRQLAKTEFTEALKSSEQRKEALLGLTLLCMNDTYLGQPFTYFKQFCSEEKEPAPYIHALWFSGILNSNDPAVQLESIKFVQELASSNDVSLGTLRAMANSRLGKFYTDKKKFIEAEKAFAKIGALDEWAIAGEFENISASGFDKSYETLKLPVADALFVNKYGAKVKWFTPPFKRKDKWFDFTYYFNYENSVVFAQCFVKSPRRQEVQLRAGVSGSMKIWLNDQLVVSESEERNNDLDNYNQKVELNEGYNRVLVQVGESYAGRSNFLIRFTDDNGNAVTGLNSVASVQAYKPAAPYKGEKIGACYESFFEDKVKALPGNALNQILLANIYLQNDRLFEARHVIDQLKSTYPKSTYVNSLLLQLFTKTNNRTGLESTQEAIKMDDPGHPWAINFFYNSAIEKEDIKGASEYADKCEALFGKEDEEVLLKRINLAGKNKNQVEMIRLAELAYTKHPQNRSFVEFKYLIENNLRKNSKAAIAVLKEYLQHNDDYVMAKALAQIYFDSGSIDAGIKIYLTEIENDPVGVGIYTSLAKIYGQLQNYPKAEELLRKAIAIAPYQASYHSDLAQLLNNQGRKAEAIAEYKMTLELNPNSYIAIRELRKLENKKDVFDYFEPYDVQQAVRNAPAASAYPDDNVLILNESTQAVIYPGGGSEERHLMLAKILNTSGLDGWKEYAASVKNWQNYIIEDAEVIKSNGSKVPAEVNETQIVFTNLEVGDCVFVRYKLYNYSQGQLANKFWDSFYFSHGYPYIKSEYSVLAARNQKIYYKFSQKDIAPVKTESDEFLLYHWVNQNQPSLQYEDKMPPLDDVANVLNVTTIPDWSFISNWYNDLASAKAKPAYEVKEAVSVVLGGERKLTDTEKAERIYNYITSNITYSSVPFRQSGLIPQNPSAVLNTRIGDCKDVSTLFLSMAKEAGINAQLVLVNTKNAGVKAMVLPSINFNHCIVKINTDGRERYLELTSNYLPFSSFSEGEINSAILDIDGTAEAKSIKYLDPKTRKINSILRNTFVSIEQENLVVNERNVRVAAPAAYLREAYLNLSVKDREKRMQEALGKSFQSAELMKLSFRNLENAGNRDTLFTDIAYRIKDDVKTVGGLNILSLPWSDKAAPADFSLSFPRHFSLDISQLYDFDSESETLVLQIPAGKKIIENIPAINLSNEYMDYSLTVKSNGKNITYSRTLRLKKAIVPAAQVAAFQEFYKKIISADNKQLAFR</sequence>
<accession>A0A4Q0MEC4</accession>
<dbReference type="Pfam" id="PF13432">
    <property type="entry name" value="TPR_16"/>
    <property type="match status" value="1"/>
</dbReference>
<gene>
    <name evidence="6" type="ORF">EKH83_03560</name>
</gene>
<keyword evidence="4" id="KW-0732">Signal</keyword>